<proteinExistence type="predicted"/>
<dbReference type="EMBL" id="JBJJXI010000074">
    <property type="protein sequence ID" value="KAL3396052.1"/>
    <property type="molecule type" value="Genomic_DNA"/>
</dbReference>
<evidence type="ECO:0000313" key="1">
    <source>
        <dbReference type="EMBL" id="KAL3396052.1"/>
    </source>
</evidence>
<keyword evidence="2" id="KW-1185">Reference proteome</keyword>
<name>A0ABD2WSR2_9HYME</name>
<dbReference type="AlphaFoldDB" id="A0ABD2WSR2"/>
<organism evidence="1 2">
    <name type="scientific">Trichogramma kaykai</name>
    <dbReference type="NCBI Taxonomy" id="54128"/>
    <lineage>
        <taxon>Eukaryota</taxon>
        <taxon>Metazoa</taxon>
        <taxon>Ecdysozoa</taxon>
        <taxon>Arthropoda</taxon>
        <taxon>Hexapoda</taxon>
        <taxon>Insecta</taxon>
        <taxon>Pterygota</taxon>
        <taxon>Neoptera</taxon>
        <taxon>Endopterygota</taxon>
        <taxon>Hymenoptera</taxon>
        <taxon>Apocrita</taxon>
        <taxon>Proctotrupomorpha</taxon>
        <taxon>Chalcidoidea</taxon>
        <taxon>Trichogrammatidae</taxon>
        <taxon>Trichogramma</taxon>
    </lineage>
</organism>
<accession>A0ABD2WSR2</accession>
<comment type="caution">
    <text evidence="1">The sequence shown here is derived from an EMBL/GenBank/DDBJ whole genome shotgun (WGS) entry which is preliminary data.</text>
</comment>
<sequence>MDFASTQSASASSEVICKKAAAATVTSINSKQQKHVQPCSTASHINDYFHFEQQQFQPLIVEDNKIGDYKQQLDQSLSSTATTTFNDNIMLQMRQLVYQETFKSILMRTSNDHYSPKVHQLKVLILKLHFRPFLTYMHS</sequence>
<protein>
    <submittedName>
        <fullName evidence="1">Uncharacterized protein</fullName>
    </submittedName>
</protein>
<evidence type="ECO:0000313" key="2">
    <source>
        <dbReference type="Proteomes" id="UP001627154"/>
    </source>
</evidence>
<dbReference type="Proteomes" id="UP001627154">
    <property type="component" value="Unassembled WGS sequence"/>
</dbReference>
<gene>
    <name evidence="1" type="ORF">TKK_009925</name>
</gene>
<reference evidence="1 2" key="1">
    <citation type="journal article" date="2024" name="bioRxiv">
        <title>A reference genome for Trichogramma kaykai: A tiny desert-dwelling parasitoid wasp with competing sex-ratio distorters.</title>
        <authorList>
            <person name="Culotta J."/>
            <person name="Lindsey A.R."/>
        </authorList>
    </citation>
    <scope>NUCLEOTIDE SEQUENCE [LARGE SCALE GENOMIC DNA]</scope>
    <source>
        <strain evidence="1 2">KSX58</strain>
    </source>
</reference>